<keyword evidence="2 4" id="KW-0238">DNA-binding</keyword>
<dbReference type="InterPro" id="IPR009057">
    <property type="entry name" value="Homeodomain-like_sf"/>
</dbReference>
<organism evidence="6 7">
    <name type="scientific">Kocuria subflava</name>
    <dbReference type="NCBI Taxonomy" id="1736139"/>
    <lineage>
        <taxon>Bacteria</taxon>
        <taxon>Bacillati</taxon>
        <taxon>Actinomycetota</taxon>
        <taxon>Actinomycetes</taxon>
        <taxon>Micrococcales</taxon>
        <taxon>Micrococcaceae</taxon>
        <taxon>Kocuria</taxon>
    </lineage>
</organism>
<gene>
    <name evidence="6" type="ORF">GTW58_02590</name>
</gene>
<dbReference type="PANTHER" id="PTHR47506:SF1">
    <property type="entry name" value="HTH-TYPE TRANSCRIPTIONAL REGULATOR YJDC"/>
    <property type="match status" value="1"/>
</dbReference>
<dbReference type="Gene3D" id="1.10.357.10">
    <property type="entry name" value="Tetracycline Repressor, domain 2"/>
    <property type="match status" value="1"/>
</dbReference>
<keyword evidence="1" id="KW-0805">Transcription regulation</keyword>
<dbReference type="InterPro" id="IPR036271">
    <property type="entry name" value="Tet_transcr_reg_TetR-rel_C_sf"/>
</dbReference>
<dbReference type="SUPFAM" id="SSF48498">
    <property type="entry name" value="Tetracyclin repressor-like, C-terminal domain"/>
    <property type="match status" value="1"/>
</dbReference>
<comment type="caution">
    <text evidence="6">The sequence shown here is derived from an EMBL/GenBank/DDBJ whole genome shotgun (WGS) entry which is preliminary data.</text>
</comment>
<dbReference type="Pfam" id="PF00440">
    <property type="entry name" value="TetR_N"/>
    <property type="match status" value="1"/>
</dbReference>
<accession>A0A846TSU8</accession>
<dbReference type="InterPro" id="IPR041583">
    <property type="entry name" value="TetR_C_31"/>
</dbReference>
<evidence type="ECO:0000256" key="3">
    <source>
        <dbReference type="ARBA" id="ARBA00023163"/>
    </source>
</evidence>
<dbReference type="AlphaFoldDB" id="A0A846TSU8"/>
<keyword evidence="3" id="KW-0804">Transcription</keyword>
<evidence type="ECO:0000313" key="7">
    <source>
        <dbReference type="Proteomes" id="UP000521379"/>
    </source>
</evidence>
<dbReference type="Pfam" id="PF17940">
    <property type="entry name" value="TetR_C_31"/>
    <property type="match status" value="1"/>
</dbReference>
<dbReference type="Proteomes" id="UP000521379">
    <property type="component" value="Unassembled WGS sequence"/>
</dbReference>
<dbReference type="GO" id="GO:0003677">
    <property type="term" value="F:DNA binding"/>
    <property type="evidence" value="ECO:0007669"/>
    <property type="project" value="UniProtKB-UniRule"/>
</dbReference>
<reference evidence="6 7" key="1">
    <citation type="submission" date="2020-02" db="EMBL/GenBank/DDBJ databases">
        <authorList>
            <person name="Sun Q."/>
        </authorList>
    </citation>
    <scope>NUCLEOTIDE SEQUENCE [LARGE SCALE GENOMIC DNA]</scope>
    <source>
        <strain evidence="6 7">YIM 13062</strain>
    </source>
</reference>
<sequence length="210" mass="23160">MTPMSETPDTEAAKRSRSATRTKLVDQAATVFVTKGLEAASVADLCAAAGFTRGAFYSNFDSKSELAVAVYAHRVDQLVELLTTEVQRQLRRDVPVTQMLAFVLQALSGLTQDGQWQAFRVEMHLAADRDPQLRLAVDEQYERILAAVTEVLEQVKSRGVSYRVDGKDLARILIAVWDGELLRAGRNMAPDRGTGARLITATWEAFTTVD</sequence>
<dbReference type="PANTHER" id="PTHR47506">
    <property type="entry name" value="TRANSCRIPTIONAL REGULATORY PROTEIN"/>
    <property type="match status" value="1"/>
</dbReference>
<dbReference type="PROSITE" id="PS50977">
    <property type="entry name" value="HTH_TETR_2"/>
    <property type="match status" value="1"/>
</dbReference>
<dbReference type="SUPFAM" id="SSF46689">
    <property type="entry name" value="Homeodomain-like"/>
    <property type="match status" value="1"/>
</dbReference>
<name>A0A846TSU8_9MICC</name>
<evidence type="ECO:0000259" key="5">
    <source>
        <dbReference type="PROSITE" id="PS50977"/>
    </source>
</evidence>
<feature type="domain" description="HTH tetR-type" evidence="5">
    <location>
        <begin position="18"/>
        <end position="78"/>
    </location>
</feature>
<dbReference type="PRINTS" id="PR00455">
    <property type="entry name" value="HTHTETR"/>
</dbReference>
<dbReference type="InterPro" id="IPR001647">
    <property type="entry name" value="HTH_TetR"/>
</dbReference>
<dbReference type="EMBL" id="JAAVUN010000003">
    <property type="protein sequence ID" value="NKE08852.1"/>
    <property type="molecule type" value="Genomic_DNA"/>
</dbReference>
<evidence type="ECO:0000256" key="1">
    <source>
        <dbReference type="ARBA" id="ARBA00023015"/>
    </source>
</evidence>
<keyword evidence="7" id="KW-1185">Reference proteome</keyword>
<protein>
    <submittedName>
        <fullName evidence="6">TetR/AcrR family transcriptional regulator</fullName>
    </submittedName>
</protein>
<evidence type="ECO:0000256" key="4">
    <source>
        <dbReference type="PROSITE-ProRule" id="PRU00335"/>
    </source>
</evidence>
<feature type="DNA-binding region" description="H-T-H motif" evidence="4">
    <location>
        <begin position="41"/>
        <end position="60"/>
    </location>
</feature>
<evidence type="ECO:0000313" key="6">
    <source>
        <dbReference type="EMBL" id="NKE08852.1"/>
    </source>
</evidence>
<evidence type="ECO:0000256" key="2">
    <source>
        <dbReference type="ARBA" id="ARBA00023125"/>
    </source>
</evidence>
<proteinExistence type="predicted"/>